<dbReference type="Proteomes" id="UP001221142">
    <property type="component" value="Unassembled WGS sequence"/>
</dbReference>
<sequence>MPSSKTLPDLTGSIVDDRTLLLAKLIGVGAYGKLYRAVDAESCSSSRSSWASTSSSSLPSSSSSSTTSSTSSPVHAVKCLQSSGDNISLRNSKSTLHLRVSSHPNIVTMYRHFSDAEHTFLVMDFHPLGTCSRRSPPACGGGLKPSYSEPATHSTAAPEHLEHGYGADFHSGSKPFCQHDHFRFTCSLHDFFYFLDRCVPFIFTTLEFGAIINEHNPVDESAEPSQSAHASLVEGSSNSSFFHNKAAVAAVFTRTGLCTVVLTLWLLTCALRRRRRRQLEREMDVAGAFIPDAARRAIEADDYEKAAGEGLAYAQHSSSSSHPLRHPPGLAQSPNTVYAQWSSGYDQQQEYASGGAYIAPPAPVSLMCELPGHWVTNRDSPAVPVPLTPQVFDTSPTTVPSKDSDYLSKYTLSPPVSR</sequence>
<evidence type="ECO:0000256" key="4">
    <source>
        <dbReference type="ARBA" id="ARBA00023136"/>
    </source>
</evidence>
<evidence type="ECO:0000313" key="8">
    <source>
        <dbReference type="EMBL" id="KAJ7615556.1"/>
    </source>
</evidence>
<keyword evidence="3 6" id="KW-1133">Transmembrane helix</keyword>
<protein>
    <recommendedName>
        <fullName evidence="7">Protein kinase domain-containing protein</fullName>
    </recommendedName>
</protein>
<dbReference type="GO" id="GO:0005524">
    <property type="term" value="F:ATP binding"/>
    <property type="evidence" value="ECO:0007669"/>
    <property type="project" value="InterPro"/>
</dbReference>
<dbReference type="AlphaFoldDB" id="A0AAD7BBE2"/>
<feature type="region of interest" description="Disordered" evidence="5">
    <location>
        <begin position="392"/>
        <end position="418"/>
    </location>
</feature>
<dbReference type="InterPro" id="IPR000719">
    <property type="entry name" value="Prot_kinase_dom"/>
</dbReference>
<evidence type="ECO:0000256" key="1">
    <source>
        <dbReference type="ARBA" id="ARBA00004167"/>
    </source>
</evidence>
<proteinExistence type="predicted"/>
<dbReference type="InterPro" id="IPR011009">
    <property type="entry name" value="Kinase-like_dom_sf"/>
</dbReference>
<dbReference type="GO" id="GO:0004672">
    <property type="term" value="F:protein kinase activity"/>
    <property type="evidence" value="ECO:0007669"/>
    <property type="project" value="InterPro"/>
</dbReference>
<dbReference type="GO" id="GO:0016020">
    <property type="term" value="C:membrane"/>
    <property type="evidence" value="ECO:0007669"/>
    <property type="project" value="UniProtKB-SubCell"/>
</dbReference>
<name>A0AAD7BBE2_9AGAR</name>
<evidence type="ECO:0000256" key="6">
    <source>
        <dbReference type="SAM" id="Phobius"/>
    </source>
</evidence>
<dbReference type="PANTHER" id="PTHR15549">
    <property type="entry name" value="PAIRED IMMUNOGLOBULIN-LIKE TYPE 2 RECEPTOR"/>
    <property type="match status" value="1"/>
</dbReference>
<dbReference type="Gene3D" id="3.30.200.20">
    <property type="entry name" value="Phosphorylase Kinase, domain 1"/>
    <property type="match status" value="1"/>
</dbReference>
<comment type="caution">
    <text evidence="8">The sequence shown here is derived from an EMBL/GenBank/DDBJ whole genome shotgun (WGS) entry which is preliminary data.</text>
</comment>
<organism evidence="8 9">
    <name type="scientific">Roridomyces roridus</name>
    <dbReference type="NCBI Taxonomy" id="1738132"/>
    <lineage>
        <taxon>Eukaryota</taxon>
        <taxon>Fungi</taxon>
        <taxon>Dikarya</taxon>
        <taxon>Basidiomycota</taxon>
        <taxon>Agaricomycotina</taxon>
        <taxon>Agaricomycetes</taxon>
        <taxon>Agaricomycetidae</taxon>
        <taxon>Agaricales</taxon>
        <taxon>Marasmiineae</taxon>
        <taxon>Mycenaceae</taxon>
        <taxon>Roridomyces</taxon>
    </lineage>
</organism>
<feature type="domain" description="Protein kinase" evidence="7">
    <location>
        <begin position="20"/>
        <end position="266"/>
    </location>
</feature>
<keyword evidence="9" id="KW-1185">Reference proteome</keyword>
<evidence type="ECO:0000313" key="9">
    <source>
        <dbReference type="Proteomes" id="UP001221142"/>
    </source>
</evidence>
<accession>A0AAD7BBE2</accession>
<comment type="subcellular location">
    <subcellularLocation>
        <location evidence="1">Membrane</location>
        <topology evidence="1">Single-pass membrane protein</topology>
    </subcellularLocation>
</comment>
<feature type="region of interest" description="Disordered" evidence="5">
    <location>
        <begin position="46"/>
        <end position="73"/>
    </location>
</feature>
<feature type="region of interest" description="Disordered" evidence="5">
    <location>
        <begin position="309"/>
        <end position="333"/>
    </location>
</feature>
<evidence type="ECO:0000256" key="3">
    <source>
        <dbReference type="ARBA" id="ARBA00022989"/>
    </source>
</evidence>
<gene>
    <name evidence="8" type="ORF">FB45DRAFT_1108379</name>
</gene>
<keyword evidence="2 6" id="KW-0812">Transmembrane</keyword>
<feature type="compositionally biased region" description="Polar residues" evidence="5">
    <location>
        <begin position="392"/>
        <end position="401"/>
    </location>
</feature>
<evidence type="ECO:0000259" key="7">
    <source>
        <dbReference type="SMART" id="SM00220"/>
    </source>
</evidence>
<evidence type="ECO:0000256" key="2">
    <source>
        <dbReference type="ARBA" id="ARBA00022692"/>
    </source>
</evidence>
<evidence type="ECO:0000256" key="5">
    <source>
        <dbReference type="SAM" id="MobiDB-lite"/>
    </source>
</evidence>
<reference evidence="8" key="1">
    <citation type="submission" date="2023-03" db="EMBL/GenBank/DDBJ databases">
        <title>Massive genome expansion in bonnet fungi (Mycena s.s.) driven by repeated elements and novel gene families across ecological guilds.</title>
        <authorList>
            <consortium name="Lawrence Berkeley National Laboratory"/>
            <person name="Harder C.B."/>
            <person name="Miyauchi S."/>
            <person name="Viragh M."/>
            <person name="Kuo A."/>
            <person name="Thoen E."/>
            <person name="Andreopoulos B."/>
            <person name="Lu D."/>
            <person name="Skrede I."/>
            <person name="Drula E."/>
            <person name="Henrissat B."/>
            <person name="Morin E."/>
            <person name="Kohler A."/>
            <person name="Barry K."/>
            <person name="LaButti K."/>
            <person name="Morin E."/>
            <person name="Salamov A."/>
            <person name="Lipzen A."/>
            <person name="Mereny Z."/>
            <person name="Hegedus B."/>
            <person name="Baldrian P."/>
            <person name="Stursova M."/>
            <person name="Weitz H."/>
            <person name="Taylor A."/>
            <person name="Grigoriev I.V."/>
            <person name="Nagy L.G."/>
            <person name="Martin F."/>
            <person name="Kauserud H."/>
        </authorList>
    </citation>
    <scope>NUCLEOTIDE SEQUENCE</scope>
    <source>
        <strain evidence="8">9284</strain>
    </source>
</reference>
<dbReference type="InterPro" id="IPR051694">
    <property type="entry name" value="Immunoregulatory_rcpt-like"/>
</dbReference>
<keyword evidence="4 6" id="KW-0472">Membrane</keyword>
<dbReference type="SMART" id="SM00220">
    <property type="entry name" value="S_TKc"/>
    <property type="match status" value="1"/>
</dbReference>
<dbReference type="SUPFAM" id="SSF56112">
    <property type="entry name" value="Protein kinase-like (PK-like)"/>
    <property type="match status" value="1"/>
</dbReference>
<feature type="compositionally biased region" description="Low complexity" evidence="5">
    <location>
        <begin position="46"/>
        <end position="72"/>
    </location>
</feature>
<dbReference type="GO" id="GO:0071944">
    <property type="term" value="C:cell periphery"/>
    <property type="evidence" value="ECO:0007669"/>
    <property type="project" value="UniProtKB-ARBA"/>
</dbReference>
<feature type="transmembrane region" description="Helical" evidence="6">
    <location>
        <begin position="246"/>
        <end position="271"/>
    </location>
</feature>
<dbReference type="EMBL" id="JARKIF010000024">
    <property type="protein sequence ID" value="KAJ7615556.1"/>
    <property type="molecule type" value="Genomic_DNA"/>
</dbReference>